<sequence length="101" mass="10594">AKRAAEERKLEDQKQNSQQFTGKGKGNSTPKSGKSKPGHAQLDGLMAVILHLRGYAIVAIVFYAHPSIGFNGPGSASHGSWRAAPTSAGVLCKSTSFSKLA</sequence>
<dbReference type="EMBL" id="CAUYUJ010007836">
    <property type="protein sequence ID" value="CAK0822121.1"/>
    <property type="molecule type" value="Genomic_DNA"/>
</dbReference>
<feature type="compositionally biased region" description="Basic and acidic residues" evidence="1">
    <location>
        <begin position="1"/>
        <end position="14"/>
    </location>
</feature>
<accession>A0ABN9RUV1</accession>
<proteinExistence type="predicted"/>
<dbReference type="Proteomes" id="UP001189429">
    <property type="component" value="Unassembled WGS sequence"/>
</dbReference>
<reference evidence="2" key="1">
    <citation type="submission" date="2023-10" db="EMBL/GenBank/DDBJ databases">
        <authorList>
            <person name="Chen Y."/>
            <person name="Shah S."/>
            <person name="Dougan E. K."/>
            <person name="Thang M."/>
            <person name="Chan C."/>
        </authorList>
    </citation>
    <scope>NUCLEOTIDE SEQUENCE [LARGE SCALE GENOMIC DNA]</scope>
</reference>
<protein>
    <submittedName>
        <fullName evidence="2">Uncharacterized protein</fullName>
    </submittedName>
</protein>
<evidence type="ECO:0000256" key="1">
    <source>
        <dbReference type="SAM" id="MobiDB-lite"/>
    </source>
</evidence>
<gene>
    <name evidence="2" type="ORF">PCOR1329_LOCUS23218</name>
</gene>
<name>A0ABN9RUV1_9DINO</name>
<organism evidence="2 3">
    <name type="scientific">Prorocentrum cordatum</name>
    <dbReference type="NCBI Taxonomy" id="2364126"/>
    <lineage>
        <taxon>Eukaryota</taxon>
        <taxon>Sar</taxon>
        <taxon>Alveolata</taxon>
        <taxon>Dinophyceae</taxon>
        <taxon>Prorocentrales</taxon>
        <taxon>Prorocentraceae</taxon>
        <taxon>Prorocentrum</taxon>
    </lineage>
</organism>
<feature type="region of interest" description="Disordered" evidence="1">
    <location>
        <begin position="1"/>
        <end position="38"/>
    </location>
</feature>
<keyword evidence="3" id="KW-1185">Reference proteome</keyword>
<feature type="compositionally biased region" description="Polar residues" evidence="1">
    <location>
        <begin position="15"/>
        <end position="32"/>
    </location>
</feature>
<feature type="non-terminal residue" evidence="2">
    <location>
        <position position="101"/>
    </location>
</feature>
<comment type="caution">
    <text evidence="2">The sequence shown here is derived from an EMBL/GenBank/DDBJ whole genome shotgun (WGS) entry which is preliminary data.</text>
</comment>
<evidence type="ECO:0000313" key="2">
    <source>
        <dbReference type="EMBL" id="CAK0822121.1"/>
    </source>
</evidence>
<evidence type="ECO:0000313" key="3">
    <source>
        <dbReference type="Proteomes" id="UP001189429"/>
    </source>
</evidence>
<feature type="non-terminal residue" evidence="2">
    <location>
        <position position="1"/>
    </location>
</feature>